<dbReference type="Proteomes" id="UP000813463">
    <property type="component" value="Chromosome 6"/>
</dbReference>
<evidence type="ECO:0000313" key="2">
    <source>
        <dbReference type="RefSeq" id="XP_056688898.1"/>
    </source>
</evidence>
<sequence length="259" mass="28657">MTTTITFVSSRAAFALGALNVETSKAMDVVSDPRIGPMRLLWWQDALDRIHADKLIEHPIALSLSSIVSEHKLSKAWLKRSKRCKKGTPFSYWLSCWPVLVAEVSTIPCPPRPAPPRPAPPRPITKPSRQRLFGYIPSEVASKHGLMIEDGVQTGITVDFREGLCNAVFEMASVANSHLGKARQLAKTVPAKAIPVLLPAVPTQVLLHSLCRVHFDVFDPTLQRSVLGIPPLWFQDRGDQLSQLTKPSRLVGELHGRMI</sequence>
<dbReference type="SUPFAM" id="SSF48576">
    <property type="entry name" value="Terpenoid synthases"/>
    <property type="match status" value="2"/>
</dbReference>
<reference evidence="1" key="1">
    <citation type="journal article" date="2021" name="Nat. Commun.">
        <title>Genomic analyses provide insights into spinach domestication and the genetic basis of agronomic traits.</title>
        <authorList>
            <person name="Cai X."/>
            <person name="Sun X."/>
            <person name="Xu C."/>
            <person name="Sun H."/>
            <person name="Wang X."/>
            <person name="Ge C."/>
            <person name="Zhang Z."/>
            <person name="Wang Q."/>
            <person name="Fei Z."/>
            <person name="Jiao C."/>
            <person name="Wang Q."/>
        </authorList>
    </citation>
    <scope>NUCLEOTIDE SEQUENCE [LARGE SCALE GENOMIC DNA]</scope>
    <source>
        <strain evidence="1">cv. Varoflay</strain>
    </source>
</reference>
<organism evidence="1 2">
    <name type="scientific">Spinacia oleracea</name>
    <name type="common">Spinach</name>
    <dbReference type="NCBI Taxonomy" id="3562"/>
    <lineage>
        <taxon>Eukaryota</taxon>
        <taxon>Viridiplantae</taxon>
        <taxon>Streptophyta</taxon>
        <taxon>Embryophyta</taxon>
        <taxon>Tracheophyta</taxon>
        <taxon>Spermatophyta</taxon>
        <taxon>Magnoliopsida</taxon>
        <taxon>eudicotyledons</taxon>
        <taxon>Gunneridae</taxon>
        <taxon>Pentapetalae</taxon>
        <taxon>Caryophyllales</taxon>
        <taxon>Chenopodiaceae</taxon>
        <taxon>Chenopodioideae</taxon>
        <taxon>Anserineae</taxon>
        <taxon>Spinacia</taxon>
    </lineage>
</organism>
<evidence type="ECO:0000313" key="1">
    <source>
        <dbReference type="Proteomes" id="UP000813463"/>
    </source>
</evidence>
<dbReference type="Pfam" id="PF00494">
    <property type="entry name" value="SQS_PSY"/>
    <property type="match status" value="2"/>
</dbReference>
<proteinExistence type="predicted"/>
<reference evidence="2" key="2">
    <citation type="submission" date="2025-08" db="UniProtKB">
        <authorList>
            <consortium name="RefSeq"/>
        </authorList>
    </citation>
    <scope>IDENTIFICATION</scope>
    <source>
        <tissue evidence="2">Leaf</tissue>
    </source>
</reference>
<dbReference type="InterPro" id="IPR008949">
    <property type="entry name" value="Isoprenoid_synthase_dom_sf"/>
</dbReference>
<keyword evidence="1" id="KW-1185">Reference proteome</keyword>
<protein>
    <submittedName>
        <fullName evidence="2">Uncharacterized protein</fullName>
    </submittedName>
</protein>
<gene>
    <name evidence="2" type="primary">LOC130463704</name>
</gene>
<accession>A0ABM3QZY8</accession>
<dbReference type="Gene3D" id="1.10.600.10">
    <property type="entry name" value="Farnesyl Diphosphate Synthase"/>
    <property type="match status" value="2"/>
</dbReference>
<dbReference type="RefSeq" id="XP_056688898.1">
    <property type="nucleotide sequence ID" value="XM_056832920.1"/>
</dbReference>
<dbReference type="GeneID" id="130463704"/>
<dbReference type="InterPro" id="IPR002060">
    <property type="entry name" value="Squ/phyt_synthse"/>
</dbReference>
<name>A0ABM3QZY8_SPIOL</name>